<feature type="transmembrane region" description="Helical" evidence="1">
    <location>
        <begin position="146"/>
        <end position="167"/>
    </location>
</feature>
<comment type="caution">
    <text evidence="2">The sequence shown here is derived from an EMBL/GenBank/DDBJ whole genome shotgun (WGS) entry which is preliminary data.</text>
</comment>
<protein>
    <submittedName>
        <fullName evidence="2">Uncharacterized protein</fullName>
    </submittedName>
</protein>
<proteinExistence type="predicted"/>
<name>A0A2M8EL09_UNCKA</name>
<dbReference type="AlphaFoldDB" id="A0A2M8EL09"/>
<keyword evidence="1" id="KW-0472">Membrane</keyword>
<accession>A0A2M8EL09</accession>
<evidence type="ECO:0000313" key="3">
    <source>
        <dbReference type="Proteomes" id="UP000229756"/>
    </source>
</evidence>
<gene>
    <name evidence="2" type="ORF">CO058_03600</name>
</gene>
<organism evidence="2 3">
    <name type="scientific">candidate division WWE3 bacterium CG_4_9_14_0_2_um_filter_35_11</name>
    <dbReference type="NCBI Taxonomy" id="1975077"/>
    <lineage>
        <taxon>Bacteria</taxon>
        <taxon>Katanobacteria</taxon>
    </lineage>
</organism>
<reference evidence="3" key="1">
    <citation type="submission" date="2017-09" db="EMBL/GenBank/DDBJ databases">
        <title>Depth-based differentiation of microbial function through sediment-hosted aquifers and enrichment of novel symbionts in the deep terrestrial subsurface.</title>
        <authorList>
            <person name="Probst A.J."/>
            <person name="Ladd B."/>
            <person name="Jarett J.K."/>
            <person name="Geller-Mcgrath D.E."/>
            <person name="Sieber C.M.K."/>
            <person name="Emerson J.B."/>
            <person name="Anantharaman K."/>
            <person name="Thomas B.C."/>
            <person name="Malmstrom R."/>
            <person name="Stieglmeier M."/>
            <person name="Klingl A."/>
            <person name="Woyke T."/>
            <person name="Ryan C.M."/>
            <person name="Banfield J.F."/>
        </authorList>
    </citation>
    <scope>NUCLEOTIDE SEQUENCE [LARGE SCALE GENOMIC DNA]</scope>
</reference>
<feature type="transmembrane region" description="Helical" evidence="1">
    <location>
        <begin position="111"/>
        <end position="131"/>
    </location>
</feature>
<dbReference type="Proteomes" id="UP000229756">
    <property type="component" value="Unassembled WGS sequence"/>
</dbReference>
<keyword evidence="1" id="KW-1133">Transmembrane helix</keyword>
<dbReference type="EMBL" id="PFSJ01000026">
    <property type="protein sequence ID" value="PJC23387.1"/>
    <property type="molecule type" value="Genomic_DNA"/>
</dbReference>
<evidence type="ECO:0000313" key="2">
    <source>
        <dbReference type="EMBL" id="PJC23387.1"/>
    </source>
</evidence>
<keyword evidence="1" id="KW-0812">Transmembrane</keyword>
<feature type="transmembrane region" description="Helical" evidence="1">
    <location>
        <begin position="16"/>
        <end position="35"/>
    </location>
</feature>
<evidence type="ECO:0000256" key="1">
    <source>
        <dbReference type="SAM" id="Phobius"/>
    </source>
</evidence>
<feature type="transmembrane region" description="Helical" evidence="1">
    <location>
        <begin position="60"/>
        <end position="88"/>
    </location>
</feature>
<sequence>MILSKYLERKIRFKHILYFNIISLIGIIVVGWFRLEEIIANPWYMDRVEFFWDAKVLTNYFWGSLGMFVIMFYVALLILFFNICLLSWQKFTGRVFNKVSIKAIFLRGDRVIINIFRLVIYVFLLIPIYFLGEPIIYARTLLPFTLLYPIIIFVAIFSHGLQFIAILEKFSAYVRKKYRVSGIFNY</sequence>